<evidence type="ECO:0000313" key="2">
    <source>
        <dbReference type="Proteomes" id="UP000289670"/>
    </source>
</evidence>
<dbReference type="EMBL" id="MH791412">
    <property type="protein sequence ID" value="QAY00911.1"/>
    <property type="molecule type" value="Genomic_DNA"/>
</dbReference>
<name>A0A411BGV1_9CAUD</name>
<dbReference type="Proteomes" id="UP000289670">
    <property type="component" value="Segment"/>
</dbReference>
<accession>A0A411BGV1</accession>
<organism evidence="1 2">
    <name type="scientific">Salmonella phage SeSz-2</name>
    <dbReference type="NCBI Taxonomy" id="2419753"/>
    <lineage>
        <taxon>Viruses</taxon>
        <taxon>Duplodnaviria</taxon>
        <taxon>Heunggongvirae</taxon>
        <taxon>Uroviricota</taxon>
        <taxon>Caudoviricetes</taxon>
        <taxon>Skatevirus</taxon>
        <taxon>Skatevirus SeSz2</taxon>
    </lineage>
</organism>
<evidence type="ECO:0000313" key="1">
    <source>
        <dbReference type="EMBL" id="QAY00911.1"/>
    </source>
</evidence>
<gene>
    <name evidence="1" type="ORF">SeSz2_52</name>
</gene>
<protein>
    <submittedName>
        <fullName evidence="1">Uncharacterized protein</fullName>
    </submittedName>
</protein>
<reference evidence="1 2" key="1">
    <citation type="submission" date="2018-08" db="EMBL/GenBank/DDBJ databases">
        <title>SeSz_2, Complete genome sequences of 3 novel enterobacteria, Pakpunavirus like phages.</title>
        <authorList>
            <person name="Yuan S."/>
            <person name="Ma Y."/>
            <person name="Liu Q."/>
        </authorList>
    </citation>
    <scope>NUCLEOTIDE SEQUENCE [LARGE SCALE GENOMIC DNA]</scope>
</reference>
<proteinExistence type="predicted"/>
<sequence>MGKTKRKKQEYETLPPCEMSGMPQHEDVILTEAEWRKSARKCLLASSCLTFTAQNRRPGYERTKISRIASGGSGCID</sequence>
<keyword evidence="2" id="KW-1185">Reference proteome</keyword>